<dbReference type="Proteomes" id="UP000594263">
    <property type="component" value="Unplaced"/>
</dbReference>
<protein>
    <recommendedName>
        <fullName evidence="5">Midasin</fullName>
    </recommendedName>
</protein>
<dbReference type="FunFam" id="3.40.50.300:FF:001861">
    <property type="entry name" value="Midasin"/>
    <property type="match status" value="1"/>
</dbReference>
<organism evidence="3 4">
    <name type="scientific">Kalanchoe fedtschenkoi</name>
    <name type="common">Lavender scallops</name>
    <name type="synonym">South American air plant</name>
    <dbReference type="NCBI Taxonomy" id="63787"/>
    <lineage>
        <taxon>Eukaryota</taxon>
        <taxon>Viridiplantae</taxon>
        <taxon>Streptophyta</taxon>
        <taxon>Embryophyta</taxon>
        <taxon>Tracheophyta</taxon>
        <taxon>Spermatophyta</taxon>
        <taxon>Magnoliopsida</taxon>
        <taxon>eudicotyledons</taxon>
        <taxon>Gunneridae</taxon>
        <taxon>Pentapetalae</taxon>
        <taxon>Saxifragales</taxon>
        <taxon>Crassulaceae</taxon>
        <taxon>Kalanchoe</taxon>
    </lineage>
</organism>
<proteinExistence type="predicted"/>
<dbReference type="SUPFAM" id="SSF52540">
    <property type="entry name" value="P-loop containing nucleoside triphosphate hydrolases"/>
    <property type="match status" value="1"/>
</dbReference>
<dbReference type="PANTHER" id="PTHR48103:SF2">
    <property type="entry name" value="MIDASIN"/>
    <property type="match status" value="1"/>
</dbReference>
<keyword evidence="2" id="KW-0067">ATP-binding</keyword>
<dbReference type="Gene3D" id="3.40.50.300">
    <property type="entry name" value="P-loop containing nucleotide triphosphate hydrolases"/>
    <property type="match status" value="1"/>
</dbReference>
<dbReference type="PANTHER" id="PTHR48103">
    <property type="entry name" value="MIDASIN-RELATED"/>
    <property type="match status" value="1"/>
</dbReference>
<sequence length="1055" mass="120096">MNEYCDLQLQGSWVTFIDEKKELVSKWFSIISSIEKAEATGASSFVDTMKNFTSSLHLLAQIVEEILLDLANIDSDMGRSLASMSFVGISSTKKSIMKLLENVERGAHPSKFEWITGLLVKAIERGDWIVLENANLCNPTVLDRINSLLEQGGSITINECGTIDGKPLVVHPHSNFRMFLTIDPTYGEVSRAMRNRGVEIFLMQPYWLFDEVSSFSSEEAEFMDLNRFLVLAGIPVKKLVDMMARAHQYARDKGLRLNVHLSYHELALWIQLFQQLISKGNGFMWSLQTSWEHTYISSLGVAEGSEVIEHCKQFFLSGKELTCVSFASPSSLHLPGGWPAPLLLRDFVLYPEGASVWQNCMYLEHLVAEYASYETSIGRHDHFASKNLAGNYQCDVTMLSHIIFPTASRMNGELHENQTTYDLRLANKMIRFAFNWTIEQATEVDLEFHLQWISCNSSGLRHFCQFFETNLDVLRELLKHKIWKDILHYRSKLLSHHSQVQFLRSVPMLSVELSAACPPSDETCTLLKHAIKCLDLVRVSVYQWRAQAEHVHKEKTRRFVPMLELLRALEKAMLNELLKCPSENLFLLYNDLFDAHTLFWNGVLSSQSEYISISLTSLNKAAVRIHKVFRSVKVCSSASVELLAEIKGLFDAYFGNLNSNKSLLWKHGGHPFLPSSPDVFVEQRKYLDTCQSIWSHHPSLLTTAIGNQIVDMVVSFIPELRTLAMQGLCVSSCITEESEEDCIRQLGEMRLMLMERVNHEKQKFNSSLLSKGHAFFPPVSTSCCVMSPDILLHESAFISYMEAVPVINNKSLFLDMELLHELSAIVLSETQTAQNKLSGISYLIQNALSFSLASSSRPPMNFTSHQKILWTLDAWKSLDSAIAKATSFIQEMWFTWHSYMWSCLPYFVENLSSTARPRTPMPHILLRPMRALVNTQILESTMAIKDYPVHCLKLRMASQNLWHASRSTVHLPNFLLSVARSLFRQIIYAHKKTFEADIYHELKSRLDTWGNAITIDDILGIISMIKSSTHLASSVMYFEPLLTELYLQSPSAGTF</sequence>
<keyword evidence="4" id="KW-1185">Reference proteome</keyword>
<dbReference type="GO" id="GO:0030687">
    <property type="term" value="C:preribosome, large subunit precursor"/>
    <property type="evidence" value="ECO:0007669"/>
    <property type="project" value="TreeGrafter"/>
</dbReference>
<dbReference type="EnsemblPlants" id="Kaladp0028s0020.1.v1.1">
    <property type="protein sequence ID" value="Kaladp0028s0020.1.v1.1"/>
    <property type="gene ID" value="Kaladp0028s0020.v1.1"/>
</dbReference>
<evidence type="ECO:0000313" key="3">
    <source>
        <dbReference type="EnsemblPlants" id="Kaladp0028s0020.1.v1.1"/>
    </source>
</evidence>
<dbReference type="AlphaFoldDB" id="A0A7N0T976"/>
<reference evidence="3" key="1">
    <citation type="submission" date="2021-01" db="UniProtKB">
        <authorList>
            <consortium name="EnsemblPlants"/>
        </authorList>
    </citation>
    <scope>IDENTIFICATION</scope>
</reference>
<dbReference type="InterPro" id="IPR027417">
    <property type="entry name" value="P-loop_NTPase"/>
</dbReference>
<evidence type="ECO:0000256" key="1">
    <source>
        <dbReference type="ARBA" id="ARBA00022741"/>
    </source>
</evidence>
<dbReference type="GO" id="GO:0000055">
    <property type="term" value="P:ribosomal large subunit export from nucleus"/>
    <property type="evidence" value="ECO:0007669"/>
    <property type="project" value="TreeGrafter"/>
</dbReference>
<keyword evidence="1" id="KW-0547">Nucleotide-binding</keyword>
<evidence type="ECO:0000256" key="2">
    <source>
        <dbReference type="ARBA" id="ARBA00022840"/>
    </source>
</evidence>
<dbReference type="GO" id="GO:0005524">
    <property type="term" value="F:ATP binding"/>
    <property type="evidence" value="ECO:0007669"/>
    <property type="project" value="UniProtKB-KW"/>
</dbReference>
<name>A0A7N0T976_KALFE</name>
<accession>A0A7N0T976</accession>
<evidence type="ECO:0000313" key="4">
    <source>
        <dbReference type="Proteomes" id="UP000594263"/>
    </source>
</evidence>
<evidence type="ECO:0008006" key="5">
    <source>
        <dbReference type="Google" id="ProtNLM"/>
    </source>
</evidence>
<dbReference type="GO" id="GO:0005634">
    <property type="term" value="C:nucleus"/>
    <property type="evidence" value="ECO:0007669"/>
    <property type="project" value="TreeGrafter"/>
</dbReference>
<dbReference type="GO" id="GO:0000027">
    <property type="term" value="P:ribosomal large subunit assembly"/>
    <property type="evidence" value="ECO:0007669"/>
    <property type="project" value="TreeGrafter"/>
</dbReference>
<dbReference type="Gramene" id="Kaladp0028s0020.1.v1.1">
    <property type="protein sequence ID" value="Kaladp0028s0020.1.v1.1"/>
    <property type="gene ID" value="Kaladp0028s0020.v1.1"/>
</dbReference>